<proteinExistence type="predicted"/>
<keyword evidence="3" id="KW-0862">Zinc</keyword>
<protein>
    <recommendedName>
        <fullName evidence="7">RING-type domain-containing protein</fullName>
    </recommendedName>
</protein>
<feature type="region of interest" description="Disordered" evidence="6">
    <location>
        <begin position="1"/>
        <end position="23"/>
    </location>
</feature>
<reference evidence="8" key="1">
    <citation type="submission" date="2022-06" db="EMBL/GenBank/DDBJ databases">
        <title>Uncovering the hologenomic basis of an extraordinary plant invasion.</title>
        <authorList>
            <person name="Bieker V.C."/>
            <person name="Martin M.D."/>
            <person name="Gilbert T."/>
            <person name="Hodgins K."/>
            <person name="Battlay P."/>
            <person name="Petersen B."/>
            <person name="Wilson J."/>
        </authorList>
    </citation>
    <scope>NUCLEOTIDE SEQUENCE</scope>
    <source>
        <strain evidence="8">AA19_3_7</strain>
        <tissue evidence="8">Leaf</tissue>
    </source>
</reference>
<keyword evidence="1" id="KW-0479">Metal-binding</keyword>
<dbReference type="InterPro" id="IPR013083">
    <property type="entry name" value="Znf_RING/FYVE/PHD"/>
</dbReference>
<evidence type="ECO:0000256" key="1">
    <source>
        <dbReference type="ARBA" id="ARBA00022723"/>
    </source>
</evidence>
<dbReference type="EMBL" id="JAMZMK010009178">
    <property type="protein sequence ID" value="KAI7736849.1"/>
    <property type="molecule type" value="Genomic_DNA"/>
</dbReference>
<dbReference type="PANTHER" id="PTHR42647">
    <property type="entry name" value="SBP (S-RIBONUCLEASE BINDING PROTEIN) FAMILY PROTEIN"/>
    <property type="match status" value="1"/>
</dbReference>
<name>A0AAD5CA34_AMBAR</name>
<evidence type="ECO:0000256" key="2">
    <source>
        <dbReference type="ARBA" id="ARBA00022771"/>
    </source>
</evidence>
<evidence type="ECO:0000256" key="3">
    <source>
        <dbReference type="ARBA" id="ARBA00022833"/>
    </source>
</evidence>
<keyword evidence="2 4" id="KW-0863">Zinc-finger</keyword>
<comment type="caution">
    <text evidence="8">The sequence shown here is derived from an EMBL/GenBank/DDBJ whole genome shotgun (WGS) entry which is preliminary data.</text>
</comment>
<dbReference type="Gene3D" id="3.30.40.10">
    <property type="entry name" value="Zinc/RING finger domain, C3HC4 (zinc finger)"/>
    <property type="match status" value="1"/>
</dbReference>
<feature type="compositionally biased region" description="Acidic residues" evidence="6">
    <location>
        <begin position="1"/>
        <end position="11"/>
    </location>
</feature>
<dbReference type="PROSITE" id="PS50089">
    <property type="entry name" value="ZF_RING_2"/>
    <property type="match status" value="1"/>
</dbReference>
<keyword evidence="5" id="KW-0175">Coiled coil</keyword>
<dbReference type="Pfam" id="PF13920">
    <property type="entry name" value="zf-C3HC4_3"/>
    <property type="match status" value="1"/>
</dbReference>
<sequence length="129" mass="14937">MDSSESSEEELPPYLPEEFFGEPQHPQDYANRVIKMENLLWRKKEVEKENKDAALAKHVEEEEAESRFQPSRHLLPDGMCSRCRNRLATIVLIPCRHLCFCADCENGSDACLICHTHKINSIRVNQILK</sequence>
<evidence type="ECO:0000313" key="8">
    <source>
        <dbReference type="EMBL" id="KAI7736849.1"/>
    </source>
</evidence>
<dbReference type="PANTHER" id="PTHR42647:SF5">
    <property type="entry name" value="SBP (S-RIBONUCLEASE BINDING PROTEIN) FAMILY PROTEIN"/>
    <property type="match status" value="1"/>
</dbReference>
<dbReference type="GO" id="GO:0004842">
    <property type="term" value="F:ubiquitin-protein transferase activity"/>
    <property type="evidence" value="ECO:0007669"/>
    <property type="project" value="TreeGrafter"/>
</dbReference>
<dbReference type="AlphaFoldDB" id="A0AAD5CA34"/>
<evidence type="ECO:0000256" key="5">
    <source>
        <dbReference type="SAM" id="Coils"/>
    </source>
</evidence>
<dbReference type="Proteomes" id="UP001206925">
    <property type="component" value="Unassembled WGS sequence"/>
</dbReference>
<evidence type="ECO:0000259" key="7">
    <source>
        <dbReference type="PROSITE" id="PS50089"/>
    </source>
</evidence>
<evidence type="ECO:0000313" key="9">
    <source>
        <dbReference type="Proteomes" id="UP001206925"/>
    </source>
</evidence>
<feature type="coiled-coil region" evidence="5">
    <location>
        <begin position="36"/>
        <end position="63"/>
    </location>
</feature>
<dbReference type="InterPro" id="IPR001841">
    <property type="entry name" value="Znf_RING"/>
</dbReference>
<feature type="domain" description="RING-type" evidence="7">
    <location>
        <begin position="80"/>
        <end position="115"/>
    </location>
</feature>
<evidence type="ECO:0000256" key="6">
    <source>
        <dbReference type="SAM" id="MobiDB-lite"/>
    </source>
</evidence>
<gene>
    <name evidence="8" type="ORF">M8C21_013605</name>
</gene>
<accession>A0AAD5CA34</accession>
<dbReference type="GO" id="GO:0008270">
    <property type="term" value="F:zinc ion binding"/>
    <property type="evidence" value="ECO:0007669"/>
    <property type="project" value="UniProtKB-KW"/>
</dbReference>
<organism evidence="8 9">
    <name type="scientific">Ambrosia artemisiifolia</name>
    <name type="common">Common ragweed</name>
    <dbReference type="NCBI Taxonomy" id="4212"/>
    <lineage>
        <taxon>Eukaryota</taxon>
        <taxon>Viridiplantae</taxon>
        <taxon>Streptophyta</taxon>
        <taxon>Embryophyta</taxon>
        <taxon>Tracheophyta</taxon>
        <taxon>Spermatophyta</taxon>
        <taxon>Magnoliopsida</taxon>
        <taxon>eudicotyledons</taxon>
        <taxon>Gunneridae</taxon>
        <taxon>Pentapetalae</taxon>
        <taxon>asterids</taxon>
        <taxon>campanulids</taxon>
        <taxon>Asterales</taxon>
        <taxon>Asteraceae</taxon>
        <taxon>Asteroideae</taxon>
        <taxon>Heliantheae alliance</taxon>
        <taxon>Heliantheae</taxon>
        <taxon>Ambrosia</taxon>
    </lineage>
</organism>
<keyword evidence="9" id="KW-1185">Reference proteome</keyword>
<evidence type="ECO:0000256" key="4">
    <source>
        <dbReference type="PROSITE-ProRule" id="PRU00175"/>
    </source>
</evidence>